<gene>
    <name evidence="4" type="ORF">THAOC_10658</name>
</gene>
<reference evidence="4 5" key="1">
    <citation type="journal article" date="2012" name="Genome Biol.">
        <title>Genome and low-iron response of an oceanic diatom adapted to chronic iron limitation.</title>
        <authorList>
            <person name="Lommer M."/>
            <person name="Specht M."/>
            <person name="Roy A.S."/>
            <person name="Kraemer L."/>
            <person name="Andreson R."/>
            <person name="Gutowska M.A."/>
            <person name="Wolf J."/>
            <person name="Bergner S.V."/>
            <person name="Schilhabel M.B."/>
            <person name="Klostermeier U.C."/>
            <person name="Beiko R.G."/>
            <person name="Rosenstiel P."/>
            <person name="Hippler M."/>
            <person name="Laroche J."/>
        </authorList>
    </citation>
    <scope>NUCLEOTIDE SEQUENCE [LARGE SCALE GENOMIC DNA]</scope>
    <source>
        <strain evidence="4 5">CCMP1005</strain>
    </source>
</reference>
<evidence type="ECO:0000256" key="1">
    <source>
        <dbReference type="PROSITE-ProRule" id="PRU00176"/>
    </source>
</evidence>
<accession>K0STC3</accession>
<dbReference type="OrthoDB" id="1875751at2759"/>
<dbReference type="PROSITE" id="PS50102">
    <property type="entry name" value="RRM"/>
    <property type="match status" value="1"/>
</dbReference>
<dbReference type="eggNOG" id="KOG0118">
    <property type="taxonomic scope" value="Eukaryota"/>
</dbReference>
<dbReference type="Proteomes" id="UP000266841">
    <property type="component" value="Unassembled WGS sequence"/>
</dbReference>
<comment type="caution">
    <text evidence="4">The sequence shown here is derived from an EMBL/GenBank/DDBJ whole genome shotgun (WGS) entry which is preliminary data.</text>
</comment>
<name>K0STC3_THAOC</name>
<dbReference type="EMBL" id="AGNL01011835">
    <property type="protein sequence ID" value="EJK68189.1"/>
    <property type="molecule type" value="Genomic_DNA"/>
</dbReference>
<dbReference type="GO" id="GO:0003723">
    <property type="term" value="F:RNA binding"/>
    <property type="evidence" value="ECO:0007669"/>
    <property type="project" value="UniProtKB-UniRule"/>
</dbReference>
<dbReference type="PANTHER" id="PTHR15241:SF386">
    <property type="entry name" value="RNA-BINDING REGION RNP-1 DOMAIN-CONTAINING PROTEIN-RELATED"/>
    <property type="match status" value="1"/>
</dbReference>
<dbReference type="SUPFAM" id="SSF54928">
    <property type="entry name" value="RNA-binding domain, RBD"/>
    <property type="match status" value="1"/>
</dbReference>
<feature type="compositionally biased region" description="Low complexity" evidence="2">
    <location>
        <begin position="18"/>
        <end position="31"/>
    </location>
</feature>
<protein>
    <recommendedName>
        <fullName evidence="3">RRM domain-containing protein</fullName>
    </recommendedName>
</protein>
<dbReference type="PANTHER" id="PTHR15241">
    <property type="entry name" value="TRANSFORMER-2-RELATED"/>
    <property type="match status" value="1"/>
</dbReference>
<organism evidence="4 5">
    <name type="scientific">Thalassiosira oceanica</name>
    <name type="common">Marine diatom</name>
    <dbReference type="NCBI Taxonomy" id="159749"/>
    <lineage>
        <taxon>Eukaryota</taxon>
        <taxon>Sar</taxon>
        <taxon>Stramenopiles</taxon>
        <taxon>Ochrophyta</taxon>
        <taxon>Bacillariophyta</taxon>
        <taxon>Coscinodiscophyceae</taxon>
        <taxon>Thalassiosirophycidae</taxon>
        <taxon>Thalassiosirales</taxon>
        <taxon>Thalassiosiraceae</taxon>
        <taxon>Thalassiosira</taxon>
    </lineage>
</organism>
<evidence type="ECO:0000313" key="5">
    <source>
        <dbReference type="Proteomes" id="UP000266841"/>
    </source>
</evidence>
<dbReference type="SMART" id="SM00360">
    <property type="entry name" value="RRM"/>
    <property type="match status" value="1"/>
</dbReference>
<dbReference type="AlphaFoldDB" id="K0STC3"/>
<dbReference type="InterPro" id="IPR000504">
    <property type="entry name" value="RRM_dom"/>
</dbReference>
<evidence type="ECO:0000313" key="4">
    <source>
        <dbReference type="EMBL" id="EJK68189.1"/>
    </source>
</evidence>
<dbReference type="Pfam" id="PF00076">
    <property type="entry name" value="RRM_1"/>
    <property type="match status" value="1"/>
</dbReference>
<evidence type="ECO:0000256" key="2">
    <source>
        <dbReference type="SAM" id="MobiDB-lite"/>
    </source>
</evidence>
<dbReference type="InterPro" id="IPR012677">
    <property type="entry name" value="Nucleotide-bd_a/b_plait_sf"/>
</dbReference>
<keyword evidence="1" id="KW-0694">RNA-binding</keyword>
<evidence type="ECO:0000259" key="3">
    <source>
        <dbReference type="PROSITE" id="PS50102"/>
    </source>
</evidence>
<keyword evidence="5" id="KW-1185">Reference proteome</keyword>
<sequence length="487" mass="53697">MGFESVAVRTADLRDSKPSSFFQSASESSGSRKAPRGQAGAGTGWAAERVGLGEMSRARRHSTRVDAVRWMAACSLLASPALAGMAEVHRLRAAPPPESGARPAEWRPITRSPTRCEKMDSHGSAHELPWQASSSTSWLFCVTCHANTMEIWQLPAIDALISIPLPQGRESSRLLSKFKFIDEDDRTQSTAECVDSDWSTASDCSIETLHEVGGADVEVDRPDDKRAIFEHNSCKLFVGGLPSEVRQLKQFFDCHGQVVDHVVMMARSTKRSRGFGFVTFAREEDATKLLREIPGETGFINILDKRLRFTLRHQKGRPKPTSFSTQMTDGDATRESSDLLHIVLGGEVIIEEESDSSWLDKQTDDWESRNNRRPSCRARLRPAPPRICTEAEAKGARVRAGWNLLPQPDPYLLNDRLVPGLTGRQGGTGGNGKCTFVLTRRVLVCLCVTVFLIASAVPCLVKPKKSVLLGDQLLNTNAWDDRPGGIF</sequence>
<feature type="domain" description="RRM" evidence="3">
    <location>
        <begin position="234"/>
        <end position="314"/>
    </location>
</feature>
<dbReference type="Gene3D" id="3.30.70.330">
    <property type="match status" value="1"/>
</dbReference>
<feature type="region of interest" description="Disordered" evidence="2">
    <location>
        <begin position="1"/>
        <end position="45"/>
    </location>
</feature>
<dbReference type="InterPro" id="IPR035979">
    <property type="entry name" value="RBD_domain_sf"/>
</dbReference>
<proteinExistence type="predicted"/>